<evidence type="ECO:0000313" key="3">
    <source>
        <dbReference type="Proteomes" id="UP000799757"/>
    </source>
</evidence>
<feature type="non-terminal residue" evidence="2">
    <location>
        <position position="1"/>
    </location>
</feature>
<dbReference type="AlphaFoldDB" id="A0A6A6WP29"/>
<name>A0A6A6WP29_9PLEO</name>
<gene>
    <name evidence="2" type="ORF">K505DRAFT_261626</name>
</gene>
<accession>A0A6A6WP29</accession>
<protein>
    <submittedName>
        <fullName evidence="2">Uncharacterized protein</fullName>
    </submittedName>
</protein>
<proteinExistence type="predicted"/>
<sequence length="55" mass="6556">LICLKEVAFVKGFFASVVSLFCYYSIKIYFNLGCNCLYKEYLKNVIYNLKFNNRH</sequence>
<dbReference type="EMBL" id="MU002765">
    <property type="protein sequence ID" value="KAF2785654.1"/>
    <property type="molecule type" value="Genomic_DNA"/>
</dbReference>
<evidence type="ECO:0000313" key="2">
    <source>
        <dbReference type="EMBL" id="KAF2785654.1"/>
    </source>
</evidence>
<keyword evidence="1" id="KW-1133">Transmembrane helix</keyword>
<organism evidence="2 3">
    <name type="scientific">Melanomma pulvis-pyrius CBS 109.77</name>
    <dbReference type="NCBI Taxonomy" id="1314802"/>
    <lineage>
        <taxon>Eukaryota</taxon>
        <taxon>Fungi</taxon>
        <taxon>Dikarya</taxon>
        <taxon>Ascomycota</taxon>
        <taxon>Pezizomycotina</taxon>
        <taxon>Dothideomycetes</taxon>
        <taxon>Pleosporomycetidae</taxon>
        <taxon>Pleosporales</taxon>
        <taxon>Melanommataceae</taxon>
        <taxon>Melanomma</taxon>
    </lineage>
</organism>
<dbReference type="Proteomes" id="UP000799757">
    <property type="component" value="Unassembled WGS sequence"/>
</dbReference>
<reference evidence="2" key="1">
    <citation type="journal article" date="2020" name="Stud. Mycol.">
        <title>101 Dothideomycetes genomes: a test case for predicting lifestyles and emergence of pathogens.</title>
        <authorList>
            <person name="Haridas S."/>
            <person name="Albert R."/>
            <person name="Binder M."/>
            <person name="Bloem J."/>
            <person name="Labutti K."/>
            <person name="Salamov A."/>
            <person name="Andreopoulos B."/>
            <person name="Baker S."/>
            <person name="Barry K."/>
            <person name="Bills G."/>
            <person name="Bluhm B."/>
            <person name="Cannon C."/>
            <person name="Castanera R."/>
            <person name="Culley D."/>
            <person name="Daum C."/>
            <person name="Ezra D."/>
            <person name="Gonzalez J."/>
            <person name="Henrissat B."/>
            <person name="Kuo A."/>
            <person name="Liang C."/>
            <person name="Lipzen A."/>
            <person name="Lutzoni F."/>
            <person name="Magnuson J."/>
            <person name="Mondo S."/>
            <person name="Nolan M."/>
            <person name="Ohm R."/>
            <person name="Pangilinan J."/>
            <person name="Park H.-J."/>
            <person name="Ramirez L."/>
            <person name="Alfaro M."/>
            <person name="Sun H."/>
            <person name="Tritt A."/>
            <person name="Yoshinaga Y."/>
            <person name="Zwiers L.-H."/>
            <person name="Turgeon B."/>
            <person name="Goodwin S."/>
            <person name="Spatafora J."/>
            <person name="Crous P."/>
            <person name="Grigoriev I."/>
        </authorList>
    </citation>
    <scope>NUCLEOTIDE SEQUENCE</scope>
    <source>
        <strain evidence="2">CBS 109.77</strain>
    </source>
</reference>
<keyword evidence="1" id="KW-0812">Transmembrane</keyword>
<feature type="transmembrane region" description="Helical" evidence="1">
    <location>
        <begin position="7"/>
        <end position="26"/>
    </location>
</feature>
<evidence type="ECO:0000256" key="1">
    <source>
        <dbReference type="SAM" id="Phobius"/>
    </source>
</evidence>
<dbReference type="OrthoDB" id="3763355at2759"/>
<keyword evidence="3" id="KW-1185">Reference proteome</keyword>
<keyword evidence="1" id="KW-0472">Membrane</keyword>